<proteinExistence type="predicted"/>
<gene>
    <name evidence="2" type="ORF">BST26_21440</name>
</gene>
<sequence length="163" mass="18048">MAHRIAEETARSMSAGTVQRHARAGTVPAGVDLDRIERQAEIDAAGGIRQLAATRGVSEYRVRKWREAGGELPEEPPRAMLITGTVGGTLWSNGKQYPDRVVRVDLRLDAEDASPVRQAVRMGDTAALMEELDRHITDQVDWSGVGDRRFETMSFDGLDFRDD</sequence>
<name>A0A1X0CKX3_9MYCO</name>
<dbReference type="EMBL" id="MVHS01000111">
    <property type="protein sequence ID" value="ORA60725.1"/>
    <property type="molecule type" value="Genomic_DNA"/>
</dbReference>
<feature type="region of interest" description="Disordered" evidence="1">
    <location>
        <begin position="1"/>
        <end position="23"/>
    </location>
</feature>
<reference evidence="2 3" key="1">
    <citation type="submission" date="2016-12" db="EMBL/GenBank/DDBJ databases">
        <title>The new phylogeny of genus Mycobacterium.</title>
        <authorList>
            <person name="Tortoli E."/>
            <person name="Trovato A."/>
            <person name="Cirillo D.M."/>
        </authorList>
    </citation>
    <scope>NUCLEOTIDE SEQUENCE [LARGE SCALE GENOMIC DNA]</scope>
    <source>
        <strain evidence="2 3">DSM 45130</strain>
    </source>
</reference>
<keyword evidence="3" id="KW-1185">Reference proteome</keyword>
<feature type="compositionally biased region" description="Basic and acidic residues" evidence="1">
    <location>
        <begin position="1"/>
        <end position="10"/>
    </location>
</feature>
<evidence type="ECO:0000313" key="2">
    <source>
        <dbReference type="EMBL" id="ORA60725.1"/>
    </source>
</evidence>
<protein>
    <submittedName>
        <fullName evidence="2">Uncharacterized protein</fullName>
    </submittedName>
</protein>
<dbReference type="AlphaFoldDB" id="A0A1X0CKX3"/>
<comment type="caution">
    <text evidence="2">The sequence shown here is derived from an EMBL/GenBank/DDBJ whole genome shotgun (WGS) entry which is preliminary data.</text>
</comment>
<evidence type="ECO:0000256" key="1">
    <source>
        <dbReference type="SAM" id="MobiDB-lite"/>
    </source>
</evidence>
<organism evidence="2 3">
    <name type="scientific">Mycolicibacterium insubricum</name>
    <dbReference type="NCBI Taxonomy" id="444597"/>
    <lineage>
        <taxon>Bacteria</taxon>
        <taxon>Bacillati</taxon>
        <taxon>Actinomycetota</taxon>
        <taxon>Actinomycetes</taxon>
        <taxon>Mycobacteriales</taxon>
        <taxon>Mycobacteriaceae</taxon>
        <taxon>Mycolicibacterium</taxon>
    </lineage>
</organism>
<dbReference type="Proteomes" id="UP000192801">
    <property type="component" value="Unassembled WGS sequence"/>
</dbReference>
<evidence type="ECO:0000313" key="3">
    <source>
        <dbReference type="Proteomes" id="UP000192801"/>
    </source>
</evidence>
<accession>A0A1X0CKX3</accession>